<keyword evidence="4" id="KW-1185">Reference proteome</keyword>
<keyword evidence="1" id="KW-0472">Membrane</keyword>
<dbReference type="GO" id="GO:0016740">
    <property type="term" value="F:transferase activity"/>
    <property type="evidence" value="ECO:0007669"/>
    <property type="project" value="UniProtKB-KW"/>
</dbReference>
<dbReference type="EMBL" id="JBAMMX010000019">
    <property type="protein sequence ID" value="KAK6921537.1"/>
    <property type="molecule type" value="Genomic_DNA"/>
</dbReference>
<feature type="domain" description="Nucleotide-diphospho-sugar transferase" evidence="2">
    <location>
        <begin position="147"/>
        <end position="216"/>
    </location>
</feature>
<gene>
    <name evidence="3" type="ORF">RJ641_012044</name>
</gene>
<evidence type="ECO:0000256" key="1">
    <source>
        <dbReference type="SAM" id="Phobius"/>
    </source>
</evidence>
<proteinExistence type="predicted"/>
<sequence length="415" mass="47729">MNLTASGRGRRVAFQRRRFPATMLRSTSSNLISGDMPPNTIFGFRRALSFSVFVVAVVLSCFVLHKGTLSFDFFSLSSALYSRSKFVFPELNDSEIVEYRIEKVLKDAAMEDRTVILTTLNEAWAAPGSIIDLFLESFRIGDRTHRLLNHLVIVALDQKAYSRCLVLHIHCVAFVTEGVDFSREAYFMTSDYLKMMWRRIDFLRSVLEMGYNFVFTSRKPHQSNQHISDDEPKTAKTKSPMLVYSRKNRPIQHLQQAQSLEPEPVVEMVSHHEPEIANNDLQSFTADESVIPLDHNIALRKGIRQCTQHSISNFISCHHISPQHQSFLTSLNSIMIPRIVGEVLRDRNWTLAMKEEVQALEKNKTWEIVTKLENVVPFGYKWVYTLKATLVAKGYTNKFESDCPETFVQARFFCL</sequence>
<evidence type="ECO:0000313" key="4">
    <source>
        <dbReference type="Proteomes" id="UP001370490"/>
    </source>
</evidence>
<reference evidence="3 4" key="1">
    <citation type="submission" date="2023-12" db="EMBL/GenBank/DDBJ databases">
        <title>A high-quality genome assembly for Dillenia turbinata (Dilleniales).</title>
        <authorList>
            <person name="Chanderbali A."/>
        </authorList>
    </citation>
    <scope>NUCLEOTIDE SEQUENCE [LARGE SCALE GENOMIC DNA]</scope>
    <source>
        <strain evidence="3">LSX21</strain>
        <tissue evidence="3">Leaf</tissue>
    </source>
</reference>
<accession>A0AAN8V5U8</accession>
<dbReference type="PANTHER" id="PTHR46038:SF38">
    <property type="entry name" value="GLYCOSYLTRANSFERASE-RELATED"/>
    <property type="match status" value="1"/>
</dbReference>
<dbReference type="AlphaFoldDB" id="A0AAN8V5U8"/>
<feature type="transmembrane region" description="Helical" evidence="1">
    <location>
        <begin position="47"/>
        <end position="65"/>
    </location>
</feature>
<keyword evidence="1" id="KW-0812">Transmembrane</keyword>
<dbReference type="PANTHER" id="PTHR46038">
    <property type="entry name" value="EXPRESSED PROTEIN-RELATED"/>
    <property type="match status" value="1"/>
</dbReference>
<evidence type="ECO:0000259" key="2">
    <source>
        <dbReference type="Pfam" id="PF03407"/>
    </source>
</evidence>
<dbReference type="InterPro" id="IPR044821">
    <property type="entry name" value="At1g28695/At4g15970-like"/>
</dbReference>
<keyword evidence="1" id="KW-1133">Transmembrane helix</keyword>
<protein>
    <submittedName>
        <fullName evidence="3">Nucleotide-diphospho-sugar transferase</fullName>
    </submittedName>
</protein>
<comment type="caution">
    <text evidence="3">The sequence shown here is derived from an EMBL/GenBank/DDBJ whole genome shotgun (WGS) entry which is preliminary data.</text>
</comment>
<name>A0AAN8V5U8_9MAGN</name>
<organism evidence="3 4">
    <name type="scientific">Dillenia turbinata</name>
    <dbReference type="NCBI Taxonomy" id="194707"/>
    <lineage>
        <taxon>Eukaryota</taxon>
        <taxon>Viridiplantae</taxon>
        <taxon>Streptophyta</taxon>
        <taxon>Embryophyta</taxon>
        <taxon>Tracheophyta</taxon>
        <taxon>Spermatophyta</taxon>
        <taxon>Magnoliopsida</taxon>
        <taxon>eudicotyledons</taxon>
        <taxon>Gunneridae</taxon>
        <taxon>Pentapetalae</taxon>
        <taxon>Dilleniales</taxon>
        <taxon>Dilleniaceae</taxon>
        <taxon>Dillenia</taxon>
    </lineage>
</organism>
<keyword evidence="3" id="KW-0808">Transferase</keyword>
<dbReference type="InterPro" id="IPR005069">
    <property type="entry name" value="Nucl-diP-sugar_transferase"/>
</dbReference>
<dbReference type="Pfam" id="PF03407">
    <property type="entry name" value="Nucleotid_trans"/>
    <property type="match status" value="1"/>
</dbReference>
<evidence type="ECO:0000313" key="3">
    <source>
        <dbReference type="EMBL" id="KAK6921537.1"/>
    </source>
</evidence>
<dbReference type="Proteomes" id="UP001370490">
    <property type="component" value="Unassembled WGS sequence"/>
</dbReference>